<dbReference type="Proteomes" id="UP000196228">
    <property type="component" value="Chromosome"/>
</dbReference>
<dbReference type="KEGG" id="cceu:CBR64_09740"/>
<dbReference type="PRINTS" id="PR00806">
    <property type="entry name" value="VINCULIN"/>
</dbReference>
<evidence type="ECO:0000313" key="3">
    <source>
        <dbReference type="Proteomes" id="UP000196228"/>
    </source>
</evidence>
<protein>
    <submittedName>
        <fullName evidence="2">Uncharacterized protein</fullName>
    </submittedName>
</protein>
<dbReference type="EMBL" id="CP021383">
    <property type="protein sequence ID" value="ARU51724.1"/>
    <property type="molecule type" value="Genomic_DNA"/>
</dbReference>
<feature type="region of interest" description="Disordered" evidence="1">
    <location>
        <begin position="1"/>
        <end position="43"/>
    </location>
</feature>
<feature type="region of interest" description="Disordered" evidence="1">
    <location>
        <begin position="62"/>
        <end position="96"/>
    </location>
</feature>
<sequence>MTFGPPGLSSPEPDPPPPPGPPPEPGPPPGPPLPPPPGPPVPSELALSCWSAFLRTLSAASRSVAVAAASAGPSSADQRPRSSSPSGPAQRAPLTVESSVLRVVVSASDAVVRLCASARSSPMSAP</sequence>
<evidence type="ECO:0000313" key="2">
    <source>
        <dbReference type="EMBL" id="ARU51724.1"/>
    </source>
</evidence>
<feature type="compositionally biased region" description="Low complexity" evidence="1">
    <location>
        <begin position="1"/>
        <end position="11"/>
    </location>
</feature>
<reference evidence="2 3" key="1">
    <citation type="submission" date="2017-05" db="EMBL/GenBank/DDBJ databases">
        <authorList>
            <person name="Song R."/>
            <person name="Chenine A.L."/>
            <person name="Ruprecht R.M."/>
        </authorList>
    </citation>
    <scope>NUCLEOTIDE SEQUENCE [LARGE SCALE GENOMIC DNA]</scope>
    <source>
        <strain evidence="2 3">PSBB019</strain>
    </source>
</reference>
<evidence type="ECO:0000256" key="1">
    <source>
        <dbReference type="SAM" id="MobiDB-lite"/>
    </source>
</evidence>
<feature type="compositionally biased region" description="Pro residues" evidence="1">
    <location>
        <begin position="12"/>
        <end position="42"/>
    </location>
</feature>
<proteinExistence type="predicted"/>
<dbReference type="AlphaFoldDB" id="A0A1Y0HWU5"/>
<accession>A0A1Y0HWU5</accession>
<gene>
    <name evidence="2" type="ORF">CBR64_09740</name>
</gene>
<organism evidence="2 3">
    <name type="scientific">Cellulosimicrobium cellulans</name>
    <name type="common">Arthrobacter luteus</name>
    <dbReference type="NCBI Taxonomy" id="1710"/>
    <lineage>
        <taxon>Bacteria</taxon>
        <taxon>Bacillati</taxon>
        <taxon>Actinomycetota</taxon>
        <taxon>Actinomycetes</taxon>
        <taxon>Micrococcales</taxon>
        <taxon>Promicromonosporaceae</taxon>
        <taxon>Cellulosimicrobium</taxon>
    </lineage>
</organism>
<name>A0A1Y0HWU5_CELCE</name>
<feature type="compositionally biased region" description="Low complexity" evidence="1">
    <location>
        <begin position="62"/>
        <end position="76"/>
    </location>
</feature>